<feature type="transmembrane region" description="Helical" evidence="6">
    <location>
        <begin position="123"/>
        <end position="151"/>
    </location>
</feature>
<keyword evidence="5" id="KW-0046">Antibiotic resistance</keyword>
<keyword evidence="3 6" id="KW-1133">Transmembrane helix</keyword>
<keyword evidence="4 6" id="KW-0472">Membrane</keyword>
<dbReference type="RefSeq" id="WP_197012626.1">
    <property type="nucleotide sequence ID" value="NZ_BAABES010000021.1"/>
</dbReference>
<name>A0A931DM48_9ACTN</name>
<comment type="subcellular location">
    <subcellularLocation>
        <location evidence="6">Cell membrane</location>
        <topology evidence="6">Multi-pass membrane protein</topology>
    </subcellularLocation>
    <subcellularLocation>
        <location evidence="1">Membrane</location>
        <topology evidence="1">Multi-pass membrane protein</topology>
    </subcellularLocation>
</comment>
<dbReference type="InterPro" id="IPR047817">
    <property type="entry name" value="ABC2_TM_bact-type"/>
</dbReference>
<dbReference type="PANTHER" id="PTHR43229">
    <property type="entry name" value="NODULATION PROTEIN J"/>
    <property type="match status" value="1"/>
</dbReference>
<feature type="transmembrane region" description="Helical" evidence="6">
    <location>
        <begin position="185"/>
        <end position="205"/>
    </location>
</feature>
<dbReference type="PIRSF" id="PIRSF006648">
    <property type="entry name" value="DrrB"/>
    <property type="match status" value="1"/>
</dbReference>
<dbReference type="GO" id="GO:0043190">
    <property type="term" value="C:ATP-binding cassette (ABC) transporter complex"/>
    <property type="evidence" value="ECO:0007669"/>
    <property type="project" value="InterPro"/>
</dbReference>
<dbReference type="InterPro" id="IPR013525">
    <property type="entry name" value="ABC2_TM"/>
</dbReference>
<evidence type="ECO:0000259" key="7">
    <source>
        <dbReference type="PROSITE" id="PS51012"/>
    </source>
</evidence>
<dbReference type="InterPro" id="IPR051784">
    <property type="entry name" value="Nod_factor_ABC_transporter"/>
</dbReference>
<comment type="caution">
    <text evidence="8">The sequence shown here is derived from an EMBL/GenBank/DDBJ whole genome shotgun (WGS) entry which is preliminary data.</text>
</comment>
<keyword evidence="6" id="KW-1003">Cell membrane</keyword>
<feature type="transmembrane region" description="Helical" evidence="6">
    <location>
        <begin position="48"/>
        <end position="68"/>
    </location>
</feature>
<evidence type="ECO:0000256" key="3">
    <source>
        <dbReference type="ARBA" id="ARBA00022989"/>
    </source>
</evidence>
<feature type="transmembrane region" description="Helical" evidence="6">
    <location>
        <begin position="238"/>
        <end position="263"/>
    </location>
</feature>
<sequence length="266" mass="27286">MTASSTPSASRPAALDLAPAPGAAPLLRMILAQTGYELRSQLRNGEQLLLTLVIPVVLLALFGATTLLDLGPGRRVDFLAPGILALAVMSTAFTGQAIGTGFERRYGVLKRLGATPLPRSGLIAAKTLTVLAVEALQAAVICAVALALGWSPHGDPLSVLALILLGTAAFSGFGLLMAGTLRAEATLAAANLVYVLLLAVGGVVFPLDRFPEAVRSALELLPISALADGLRQVLQDGAALPGGALLVLAVWAAAGLALAARFFRWE</sequence>
<evidence type="ECO:0000313" key="8">
    <source>
        <dbReference type="EMBL" id="MBG6090116.1"/>
    </source>
</evidence>
<dbReference type="InterPro" id="IPR000412">
    <property type="entry name" value="ABC_2_transport"/>
</dbReference>
<evidence type="ECO:0000256" key="1">
    <source>
        <dbReference type="ARBA" id="ARBA00004141"/>
    </source>
</evidence>
<proteinExistence type="inferred from homology"/>
<comment type="similarity">
    <text evidence="6">Belongs to the ABC-2 integral membrane protein family.</text>
</comment>
<evidence type="ECO:0000313" key="9">
    <source>
        <dbReference type="Proteomes" id="UP000614047"/>
    </source>
</evidence>
<keyword evidence="6" id="KW-0813">Transport</keyword>
<evidence type="ECO:0000256" key="5">
    <source>
        <dbReference type="ARBA" id="ARBA00023251"/>
    </source>
</evidence>
<evidence type="ECO:0000256" key="4">
    <source>
        <dbReference type="ARBA" id="ARBA00023136"/>
    </source>
</evidence>
<evidence type="ECO:0000256" key="2">
    <source>
        <dbReference type="ARBA" id="ARBA00022692"/>
    </source>
</evidence>
<dbReference type="GO" id="GO:0046677">
    <property type="term" value="P:response to antibiotic"/>
    <property type="evidence" value="ECO:0007669"/>
    <property type="project" value="UniProtKB-KW"/>
</dbReference>
<accession>A0A931DM48</accession>
<gene>
    <name evidence="8" type="ORF">IW256_004229</name>
</gene>
<dbReference type="PANTHER" id="PTHR43229:SF2">
    <property type="entry name" value="NODULATION PROTEIN J"/>
    <property type="match status" value="1"/>
</dbReference>
<organism evidence="8 9">
    <name type="scientific">Actinomadura viridis</name>
    <dbReference type="NCBI Taxonomy" id="58110"/>
    <lineage>
        <taxon>Bacteria</taxon>
        <taxon>Bacillati</taxon>
        <taxon>Actinomycetota</taxon>
        <taxon>Actinomycetes</taxon>
        <taxon>Streptosporangiales</taxon>
        <taxon>Thermomonosporaceae</taxon>
        <taxon>Actinomadura</taxon>
    </lineage>
</organism>
<protein>
    <recommendedName>
        <fullName evidence="6">Transport permease protein</fullName>
    </recommendedName>
</protein>
<feature type="transmembrane region" description="Helical" evidence="6">
    <location>
        <begin position="157"/>
        <end position="178"/>
    </location>
</feature>
<dbReference type="Pfam" id="PF01061">
    <property type="entry name" value="ABC2_membrane"/>
    <property type="match status" value="1"/>
</dbReference>
<dbReference type="AlphaFoldDB" id="A0A931DM48"/>
<reference evidence="8" key="1">
    <citation type="submission" date="2020-11" db="EMBL/GenBank/DDBJ databases">
        <title>Sequencing the genomes of 1000 actinobacteria strains.</title>
        <authorList>
            <person name="Klenk H.-P."/>
        </authorList>
    </citation>
    <scope>NUCLEOTIDE SEQUENCE</scope>
    <source>
        <strain evidence="8">DSM 43175</strain>
    </source>
</reference>
<keyword evidence="2 6" id="KW-0812">Transmembrane</keyword>
<dbReference type="EMBL" id="JADOUA010000001">
    <property type="protein sequence ID" value="MBG6090116.1"/>
    <property type="molecule type" value="Genomic_DNA"/>
</dbReference>
<dbReference type="Proteomes" id="UP000614047">
    <property type="component" value="Unassembled WGS sequence"/>
</dbReference>
<dbReference type="PROSITE" id="PS51012">
    <property type="entry name" value="ABC_TM2"/>
    <property type="match status" value="1"/>
</dbReference>
<dbReference type="GO" id="GO:0140359">
    <property type="term" value="F:ABC-type transporter activity"/>
    <property type="evidence" value="ECO:0007669"/>
    <property type="project" value="InterPro"/>
</dbReference>
<feature type="domain" description="ABC transmembrane type-2" evidence="7">
    <location>
        <begin position="46"/>
        <end position="266"/>
    </location>
</feature>
<keyword evidence="9" id="KW-1185">Reference proteome</keyword>
<evidence type="ECO:0000256" key="6">
    <source>
        <dbReference type="RuleBase" id="RU361157"/>
    </source>
</evidence>
<feature type="transmembrane region" description="Helical" evidence="6">
    <location>
        <begin position="80"/>
        <end position="102"/>
    </location>
</feature>